<organism evidence="2 3">
    <name type="scientific">Gordonia rhizosphera NBRC 16068</name>
    <dbReference type="NCBI Taxonomy" id="1108045"/>
    <lineage>
        <taxon>Bacteria</taxon>
        <taxon>Bacillati</taxon>
        <taxon>Actinomycetota</taxon>
        <taxon>Actinomycetes</taxon>
        <taxon>Mycobacteriales</taxon>
        <taxon>Gordoniaceae</taxon>
        <taxon>Gordonia</taxon>
    </lineage>
</organism>
<dbReference type="STRING" id="1108045.GORHZ_159_00260"/>
<dbReference type="InterPro" id="IPR011576">
    <property type="entry name" value="Pyridox_Oxase_N"/>
</dbReference>
<evidence type="ECO:0000313" key="2">
    <source>
        <dbReference type="EMBL" id="GAB92070.1"/>
    </source>
</evidence>
<evidence type="ECO:0000313" key="3">
    <source>
        <dbReference type="Proteomes" id="UP000008363"/>
    </source>
</evidence>
<dbReference type="eggNOG" id="COG3871">
    <property type="taxonomic scope" value="Bacteria"/>
</dbReference>
<dbReference type="EMBL" id="BAHC01000159">
    <property type="protein sequence ID" value="GAB92070.1"/>
    <property type="molecule type" value="Genomic_DNA"/>
</dbReference>
<comment type="caution">
    <text evidence="2">The sequence shown here is derived from an EMBL/GenBank/DDBJ whole genome shotgun (WGS) entry which is preliminary data.</text>
</comment>
<sequence length="164" mass="18279">MSRTGVDDLENMRPITLDDESRAALFAAQTECTFVFATPQGWPAGVVVSYLVDGDSLWFTAAASRLHIRALNDEPRVSVVVSNNGTVLPGRQMVTMRGRATVHRDRETRDWFFPRFVERMRPNDPVAFARLLDSPDRVVVQVEIVRIPVSHDSTRLPGDGRGGS</sequence>
<dbReference type="InterPro" id="IPR012349">
    <property type="entry name" value="Split_barrel_FMN-bd"/>
</dbReference>
<proteinExistence type="predicted"/>
<reference evidence="2 3" key="1">
    <citation type="submission" date="2012-08" db="EMBL/GenBank/DDBJ databases">
        <title>Whole genome shotgun sequence of Gordonia rhizosphera NBRC 16068.</title>
        <authorList>
            <person name="Takarada H."/>
            <person name="Isaki S."/>
            <person name="Hosoyama A."/>
            <person name="Tsuchikane K."/>
            <person name="Katsumata H."/>
            <person name="Baba S."/>
            <person name="Ohji S."/>
            <person name="Yamazaki S."/>
            <person name="Fujita N."/>
        </authorList>
    </citation>
    <scope>NUCLEOTIDE SEQUENCE [LARGE SCALE GENOMIC DNA]</scope>
    <source>
        <strain evidence="2 3">NBRC 16068</strain>
    </source>
</reference>
<dbReference type="Gene3D" id="2.30.110.10">
    <property type="entry name" value="Electron Transport, Fmn-binding Protein, Chain A"/>
    <property type="match status" value="1"/>
</dbReference>
<protein>
    <recommendedName>
        <fullName evidence="1">Pyridoxamine 5'-phosphate oxidase N-terminal domain-containing protein</fullName>
    </recommendedName>
</protein>
<gene>
    <name evidence="2" type="ORF">GORHZ_159_00260</name>
</gene>
<feature type="domain" description="Pyridoxamine 5'-phosphate oxidase N-terminal" evidence="1">
    <location>
        <begin position="32"/>
        <end position="147"/>
    </location>
</feature>
<dbReference type="AlphaFoldDB" id="K6VYU0"/>
<dbReference type="Pfam" id="PF01243">
    <property type="entry name" value="PNPOx_N"/>
    <property type="match status" value="1"/>
</dbReference>
<accession>K6VYU0</accession>
<name>K6VYU0_9ACTN</name>
<dbReference type="Proteomes" id="UP000008363">
    <property type="component" value="Unassembled WGS sequence"/>
</dbReference>
<keyword evidence="3" id="KW-1185">Reference proteome</keyword>
<dbReference type="RefSeq" id="WP_006336126.1">
    <property type="nucleotide sequence ID" value="NZ_BAHC01000159.1"/>
</dbReference>
<dbReference type="SUPFAM" id="SSF50475">
    <property type="entry name" value="FMN-binding split barrel"/>
    <property type="match status" value="1"/>
</dbReference>
<dbReference type="OrthoDB" id="5180813at2"/>
<evidence type="ECO:0000259" key="1">
    <source>
        <dbReference type="Pfam" id="PF01243"/>
    </source>
</evidence>